<protein>
    <submittedName>
        <fullName evidence="1">Uncharacterized protein</fullName>
    </submittedName>
</protein>
<dbReference type="EMBL" id="ML732247">
    <property type="protein sequence ID" value="KAB8072455.1"/>
    <property type="molecule type" value="Genomic_DNA"/>
</dbReference>
<keyword evidence="2" id="KW-1185">Reference proteome</keyword>
<dbReference type="AlphaFoldDB" id="A0A5N5WXN4"/>
<reference evidence="1 2" key="1">
    <citation type="submission" date="2019-04" db="EMBL/GenBank/DDBJ databases">
        <title>Friends and foes A comparative genomics study of 23 Aspergillus species from section Flavi.</title>
        <authorList>
            <consortium name="DOE Joint Genome Institute"/>
            <person name="Kjaerbolling I."/>
            <person name="Vesth T."/>
            <person name="Frisvad J.C."/>
            <person name="Nybo J.L."/>
            <person name="Theobald S."/>
            <person name="Kildgaard S."/>
            <person name="Isbrandt T."/>
            <person name="Kuo A."/>
            <person name="Sato A."/>
            <person name="Lyhne E.K."/>
            <person name="Kogle M.E."/>
            <person name="Wiebenga A."/>
            <person name="Kun R.S."/>
            <person name="Lubbers R.J."/>
            <person name="Makela M.R."/>
            <person name="Barry K."/>
            <person name="Chovatia M."/>
            <person name="Clum A."/>
            <person name="Daum C."/>
            <person name="Haridas S."/>
            <person name="He G."/>
            <person name="LaButti K."/>
            <person name="Lipzen A."/>
            <person name="Mondo S."/>
            <person name="Riley R."/>
            <person name="Salamov A."/>
            <person name="Simmons B.A."/>
            <person name="Magnuson J.K."/>
            <person name="Henrissat B."/>
            <person name="Mortensen U.H."/>
            <person name="Larsen T.O."/>
            <person name="Devries R.P."/>
            <person name="Grigoriev I.V."/>
            <person name="Machida M."/>
            <person name="Baker S.E."/>
            <person name="Andersen M.R."/>
        </authorList>
    </citation>
    <scope>NUCLEOTIDE SEQUENCE [LARGE SCALE GENOMIC DNA]</scope>
    <source>
        <strain evidence="1 2">CBS 151.66</strain>
    </source>
</reference>
<name>A0A5N5WXN4_9EURO</name>
<organism evidence="1 2">
    <name type="scientific">Aspergillus leporis</name>
    <dbReference type="NCBI Taxonomy" id="41062"/>
    <lineage>
        <taxon>Eukaryota</taxon>
        <taxon>Fungi</taxon>
        <taxon>Dikarya</taxon>
        <taxon>Ascomycota</taxon>
        <taxon>Pezizomycotina</taxon>
        <taxon>Eurotiomycetes</taxon>
        <taxon>Eurotiomycetidae</taxon>
        <taxon>Eurotiales</taxon>
        <taxon>Aspergillaceae</taxon>
        <taxon>Aspergillus</taxon>
        <taxon>Aspergillus subgen. Circumdati</taxon>
    </lineage>
</organism>
<gene>
    <name evidence="1" type="ORF">BDV29DRAFT_192506</name>
</gene>
<accession>A0A5N5WXN4</accession>
<evidence type="ECO:0000313" key="2">
    <source>
        <dbReference type="Proteomes" id="UP000326565"/>
    </source>
</evidence>
<sequence>MSVLGGAFYLFPKFPTEIRLAIWHDLIWDEPPCNMNWKVTRTNATPSVIAHSGRPQLLPDENNPDTDRFSNYMIKRPWLDTARDSVHLNWEPYVDIEWQSYDWGDPVRCLMWHTARTRSRKASIMLGLLQVFQHRDSPDQPHEHYMWTGWMVVILPPVAIHADVETSAGVFGLLADARVQLVDADDKSRIDVFMVLGEAPYVTTGAKFGQEDLVSAKEALRDAVKAVFGSEDEAPVIRPAVMFWLCTRMCISVN</sequence>
<dbReference type="OrthoDB" id="3540486at2759"/>
<proteinExistence type="predicted"/>
<dbReference type="Proteomes" id="UP000326565">
    <property type="component" value="Unassembled WGS sequence"/>
</dbReference>
<evidence type="ECO:0000313" key="1">
    <source>
        <dbReference type="EMBL" id="KAB8072455.1"/>
    </source>
</evidence>